<evidence type="ECO:0000313" key="2">
    <source>
        <dbReference type="Proteomes" id="UP000887578"/>
    </source>
</evidence>
<keyword evidence="1" id="KW-0732">Signal</keyword>
<sequence>MKVVILCIIFFFQSSLEAPVDPVKIEHEILDKIGKHGTVINIFEAHHDDIQRIKRDLTANAGIQLLNFENENVGVEIPLNFESKISEEFNFHNRSIGTDRVKRETTTLLNTGNAQIQATSFGDHKPDKAPDAVRIDAQIQDSDREKSPIWTGNYHQDFNSGNFRVGVGIRIPF</sequence>
<proteinExistence type="predicted"/>
<reference evidence="3" key="1">
    <citation type="submission" date="2022-11" db="UniProtKB">
        <authorList>
            <consortium name="WormBaseParasite"/>
        </authorList>
    </citation>
    <scope>IDENTIFICATION</scope>
</reference>
<dbReference type="Proteomes" id="UP000887578">
    <property type="component" value="Unplaced"/>
</dbReference>
<dbReference type="AlphaFoldDB" id="A0A914QK93"/>
<evidence type="ECO:0000313" key="3">
    <source>
        <dbReference type="WBParaSite" id="PDA_v2.g363.t1"/>
    </source>
</evidence>
<dbReference type="WBParaSite" id="PDA_v2.g363.t1">
    <property type="protein sequence ID" value="PDA_v2.g363.t1"/>
    <property type="gene ID" value="PDA_v2.g363"/>
</dbReference>
<evidence type="ECO:0000256" key="1">
    <source>
        <dbReference type="SAM" id="SignalP"/>
    </source>
</evidence>
<keyword evidence="2" id="KW-1185">Reference proteome</keyword>
<feature type="signal peptide" evidence="1">
    <location>
        <begin position="1"/>
        <end position="17"/>
    </location>
</feature>
<protein>
    <submittedName>
        <fullName evidence="3">Uncharacterized protein</fullName>
    </submittedName>
</protein>
<organism evidence="2 3">
    <name type="scientific">Panagrolaimus davidi</name>
    <dbReference type="NCBI Taxonomy" id="227884"/>
    <lineage>
        <taxon>Eukaryota</taxon>
        <taxon>Metazoa</taxon>
        <taxon>Ecdysozoa</taxon>
        <taxon>Nematoda</taxon>
        <taxon>Chromadorea</taxon>
        <taxon>Rhabditida</taxon>
        <taxon>Tylenchina</taxon>
        <taxon>Panagrolaimomorpha</taxon>
        <taxon>Panagrolaimoidea</taxon>
        <taxon>Panagrolaimidae</taxon>
        <taxon>Panagrolaimus</taxon>
    </lineage>
</organism>
<name>A0A914QK93_9BILA</name>
<accession>A0A914QK93</accession>
<feature type="chain" id="PRO_5037732791" evidence="1">
    <location>
        <begin position="18"/>
        <end position="173"/>
    </location>
</feature>